<organism evidence="2 3">
    <name type="scientific">Leptospira biflexa serovar Patoc (strain Patoc 1 / ATCC 23582 / Paris)</name>
    <dbReference type="NCBI Taxonomy" id="456481"/>
    <lineage>
        <taxon>Bacteria</taxon>
        <taxon>Pseudomonadati</taxon>
        <taxon>Spirochaetota</taxon>
        <taxon>Spirochaetia</taxon>
        <taxon>Leptospirales</taxon>
        <taxon>Leptospiraceae</taxon>
        <taxon>Leptospira</taxon>
    </lineage>
</organism>
<dbReference type="HOGENOM" id="CLU_1747372_0_0_12"/>
<feature type="transmembrane region" description="Helical" evidence="1">
    <location>
        <begin position="12"/>
        <end position="36"/>
    </location>
</feature>
<dbReference type="STRING" id="456481.LEPBI_I2265"/>
<sequence length="149" mass="16791">MNETLTILKSTSFTILSATVILVISQFLNNFLFAALKEYQTIKGKISYTLIYTGNLYGIANAKSKKNDITQTVNDGAIELRKLACSLIEIHQTIPFKQLLTILHIVPSVEKIKKVSGNIIGLSNLLFEDDPWDDMNEKYIEIKDLLNIL</sequence>
<evidence type="ECO:0000256" key="1">
    <source>
        <dbReference type="SAM" id="Phobius"/>
    </source>
</evidence>
<proteinExistence type="predicted"/>
<gene>
    <name evidence="2" type="ordered locus">LEPBI_I2265</name>
</gene>
<evidence type="ECO:0000313" key="2">
    <source>
        <dbReference type="EMBL" id="ABZ98361.1"/>
    </source>
</evidence>
<dbReference type="BioCyc" id="LBIF456481:LEPBI_RS11185-MONOMER"/>
<dbReference type="RefSeq" id="WP_012389226.1">
    <property type="nucleotide sequence ID" value="NC_010602.1"/>
</dbReference>
<protein>
    <submittedName>
        <fullName evidence="2">Uncharacterized protein</fullName>
    </submittedName>
</protein>
<dbReference type="EMBL" id="CP000786">
    <property type="protein sequence ID" value="ABZ98361.1"/>
    <property type="molecule type" value="Genomic_DNA"/>
</dbReference>
<keyword evidence="3" id="KW-1185">Reference proteome</keyword>
<reference evidence="2 3" key="1">
    <citation type="journal article" date="2008" name="PLoS ONE">
        <title>Genome sequence of the saprophyte Leptospira biflexa provides insights into the evolution of Leptospira and the pathogenesis of leptospirosis.</title>
        <authorList>
            <person name="Picardeau M."/>
            <person name="Bulach D.M."/>
            <person name="Bouchier C."/>
            <person name="Zuerner R.L."/>
            <person name="Zidane N."/>
            <person name="Wilson P.J."/>
            <person name="Creno S."/>
            <person name="Kuczek E.S."/>
            <person name="Bommezzadri S."/>
            <person name="Davis J.C."/>
            <person name="McGrath A."/>
            <person name="Johnson M.J."/>
            <person name="Boursaux-Eude C."/>
            <person name="Seemann T."/>
            <person name="Rouy Z."/>
            <person name="Coppel R.L."/>
            <person name="Rood J.I."/>
            <person name="Lajus A."/>
            <person name="Davies J.K."/>
            <person name="Medigue C."/>
            <person name="Adler B."/>
        </authorList>
    </citation>
    <scope>NUCLEOTIDE SEQUENCE [LARGE SCALE GENOMIC DNA]</scope>
    <source>
        <strain evidence="3">Patoc 1 / ATCC 23582 / Paris</strain>
    </source>
</reference>
<accession>B0STC1</accession>
<keyword evidence="1" id="KW-1133">Transmembrane helix</keyword>
<evidence type="ECO:0000313" key="3">
    <source>
        <dbReference type="Proteomes" id="UP000001847"/>
    </source>
</evidence>
<keyword evidence="1" id="KW-0812">Transmembrane</keyword>
<dbReference type="Proteomes" id="UP000001847">
    <property type="component" value="Chromosome I"/>
</dbReference>
<name>B0STC1_LEPBP</name>
<dbReference type="KEGG" id="lbi:LEPBI_I2265"/>
<keyword evidence="1" id="KW-0472">Membrane</keyword>
<dbReference type="AlphaFoldDB" id="B0STC1"/>